<feature type="compositionally biased region" description="Basic and acidic residues" evidence="1">
    <location>
        <begin position="85"/>
        <end position="107"/>
    </location>
</feature>
<dbReference type="InterPro" id="IPR058017">
    <property type="entry name" value="At3g28540-like_C"/>
</dbReference>
<feature type="region of interest" description="Disordered" evidence="1">
    <location>
        <begin position="85"/>
        <end position="114"/>
    </location>
</feature>
<comment type="caution">
    <text evidence="3">The sequence shown here is derived from an EMBL/GenBank/DDBJ whole genome shotgun (WGS) entry which is preliminary data.</text>
</comment>
<organism evidence="3 4">
    <name type="scientific">Cinchona calisaya</name>
    <dbReference type="NCBI Taxonomy" id="153742"/>
    <lineage>
        <taxon>Eukaryota</taxon>
        <taxon>Viridiplantae</taxon>
        <taxon>Streptophyta</taxon>
        <taxon>Embryophyta</taxon>
        <taxon>Tracheophyta</taxon>
        <taxon>Spermatophyta</taxon>
        <taxon>Magnoliopsida</taxon>
        <taxon>eudicotyledons</taxon>
        <taxon>Gunneridae</taxon>
        <taxon>Pentapetalae</taxon>
        <taxon>asterids</taxon>
        <taxon>lamiids</taxon>
        <taxon>Gentianales</taxon>
        <taxon>Rubiaceae</taxon>
        <taxon>Cinchonoideae</taxon>
        <taxon>Cinchoneae</taxon>
        <taxon>Cinchona</taxon>
    </lineage>
</organism>
<gene>
    <name evidence="3" type="ORF">ACH5RR_034624</name>
</gene>
<feature type="domain" description="AAA+ ATPase At3g28540-like C-terminal" evidence="2">
    <location>
        <begin position="10"/>
        <end position="82"/>
    </location>
</feature>
<evidence type="ECO:0000313" key="4">
    <source>
        <dbReference type="Proteomes" id="UP001630127"/>
    </source>
</evidence>
<dbReference type="Pfam" id="PF25568">
    <property type="entry name" value="AAA_lid_At3g28540"/>
    <property type="match status" value="1"/>
</dbReference>
<evidence type="ECO:0000313" key="3">
    <source>
        <dbReference type="EMBL" id="KAL3504783.1"/>
    </source>
</evidence>
<keyword evidence="4" id="KW-1185">Reference proteome</keyword>
<dbReference type="PANTHER" id="PTHR23070">
    <property type="entry name" value="BCS1 AAA-TYPE ATPASE"/>
    <property type="match status" value="1"/>
</dbReference>
<protein>
    <recommendedName>
        <fullName evidence="2">AAA+ ATPase At3g28540-like C-terminal domain-containing protein</fullName>
    </recommendedName>
</protein>
<dbReference type="InterPro" id="IPR050747">
    <property type="entry name" value="Mitochondrial_chaperone_BCS1"/>
</dbReference>
<name>A0ABD2YGW3_9GENT</name>
<dbReference type="EMBL" id="JBJUIK010000014">
    <property type="protein sequence ID" value="KAL3504783.1"/>
    <property type="molecule type" value="Genomic_DNA"/>
</dbReference>
<accession>A0ABD2YGW3</accession>
<dbReference type="Gene3D" id="6.10.280.40">
    <property type="match status" value="1"/>
</dbReference>
<evidence type="ECO:0000259" key="2">
    <source>
        <dbReference type="Pfam" id="PF25568"/>
    </source>
</evidence>
<proteinExistence type="predicted"/>
<sequence length="114" mass="13012">MDKHIELSYCKFDAFKVLAKNYLDIESHDLFAKVSQLLDETNITPADVAENLMTKAAGEGADICLERLIKAIEKANKDARLKAEEEAKLKAEEEEKVRARREEEKQKMISAMVR</sequence>
<dbReference type="Proteomes" id="UP001630127">
    <property type="component" value="Unassembled WGS sequence"/>
</dbReference>
<reference evidence="3 4" key="1">
    <citation type="submission" date="2024-11" db="EMBL/GenBank/DDBJ databases">
        <title>A near-complete genome assembly of Cinchona calisaya.</title>
        <authorList>
            <person name="Lian D.C."/>
            <person name="Zhao X.W."/>
            <person name="Wei L."/>
        </authorList>
    </citation>
    <scope>NUCLEOTIDE SEQUENCE [LARGE SCALE GENOMIC DNA]</scope>
    <source>
        <tissue evidence="3">Nenye</tissue>
    </source>
</reference>
<dbReference type="AlphaFoldDB" id="A0ABD2YGW3"/>
<evidence type="ECO:0000256" key="1">
    <source>
        <dbReference type="SAM" id="MobiDB-lite"/>
    </source>
</evidence>